<dbReference type="InterPro" id="IPR053134">
    <property type="entry name" value="RNA-dir_DNA_polymerase"/>
</dbReference>
<reference evidence="1 2" key="1">
    <citation type="submission" date="2015-07" db="EMBL/GenBank/DDBJ databases">
        <title>The genome of Melipona quadrifasciata.</title>
        <authorList>
            <person name="Pan H."/>
            <person name="Kapheim K."/>
        </authorList>
    </citation>
    <scope>NUCLEOTIDE SEQUENCE [LARGE SCALE GENOMIC DNA]</scope>
    <source>
        <strain evidence="1">0111107301</strain>
        <tissue evidence="1">Whole body</tissue>
    </source>
</reference>
<proteinExistence type="predicted"/>
<dbReference type="InterPro" id="IPR043502">
    <property type="entry name" value="DNA/RNA_pol_sf"/>
</dbReference>
<dbReference type="GO" id="GO:0071897">
    <property type="term" value="P:DNA biosynthetic process"/>
    <property type="evidence" value="ECO:0007669"/>
    <property type="project" value="UniProtKB-ARBA"/>
</dbReference>
<protein>
    <submittedName>
        <fullName evidence="1">Uncharacterized protein</fullName>
    </submittedName>
</protein>
<dbReference type="AlphaFoldDB" id="A0A0M8ZXQ4"/>
<keyword evidence="2" id="KW-1185">Reference proteome</keyword>
<dbReference type="STRING" id="166423.A0A0M8ZXQ4"/>
<dbReference type="Gene3D" id="3.10.10.10">
    <property type="entry name" value="HIV Type 1 Reverse Transcriptase, subunit A, domain 1"/>
    <property type="match status" value="1"/>
</dbReference>
<dbReference type="Proteomes" id="UP000053105">
    <property type="component" value="Unassembled WGS sequence"/>
</dbReference>
<dbReference type="OrthoDB" id="7617467at2759"/>
<name>A0A0M8ZXQ4_9HYME</name>
<dbReference type="PANTHER" id="PTHR24559">
    <property type="entry name" value="TRANSPOSON TY3-I GAG-POL POLYPROTEIN"/>
    <property type="match status" value="1"/>
</dbReference>
<accession>A0A0M8ZXQ4</accession>
<dbReference type="EMBL" id="KQ435800">
    <property type="protein sequence ID" value="KOX73260.1"/>
    <property type="molecule type" value="Genomic_DNA"/>
</dbReference>
<evidence type="ECO:0000313" key="1">
    <source>
        <dbReference type="EMBL" id="KOX73260.1"/>
    </source>
</evidence>
<organism evidence="1 2">
    <name type="scientific">Melipona quadrifasciata</name>
    <dbReference type="NCBI Taxonomy" id="166423"/>
    <lineage>
        <taxon>Eukaryota</taxon>
        <taxon>Metazoa</taxon>
        <taxon>Ecdysozoa</taxon>
        <taxon>Arthropoda</taxon>
        <taxon>Hexapoda</taxon>
        <taxon>Insecta</taxon>
        <taxon>Pterygota</taxon>
        <taxon>Neoptera</taxon>
        <taxon>Endopterygota</taxon>
        <taxon>Hymenoptera</taxon>
        <taxon>Apocrita</taxon>
        <taxon>Aculeata</taxon>
        <taxon>Apoidea</taxon>
        <taxon>Anthophila</taxon>
        <taxon>Apidae</taxon>
        <taxon>Melipona</taxon>
    </lineage>
</organism>
<evidence type="ECO:0000313" key="2">
    <source>
        <dbReference type="Proteomes" id="UP000053105"/>
    </source>
</evidence>
<dbReference type="PANTHER" id="PTHR24559:SF444">
    <property type="entry name" value="REVERSE TRANSCRIPTASE DOMAIN-CONTAINING PROTEIN"/>
    <property type="match status" value="1"/>
</dbReference>
<dbReference type="SUPFAM" id="SSF56672">
    <property type="entry name" value="DNA/RNA polymerases"/>
    <property type="match status" value="1"/>
</dbReference>
<gene>
    <name evidence="1" type="ORF">WN51_01116</name>
</gene>
<sequence>MQYQLAEVIYKTGRPCAERPRRLAPDKFKAAKEEFQLLIQQGICQSSSSKWASPLHMVPKKNDTWRLCGDYR</sequence>